<dbReference type="Proteomes" id="UP000017148">
    <property type="component" value="Unassembled WGS sequence"/>
</dbReference>
<feature type="transmembrane region" description="Helical" evidence="1">
    <location>
        <begin position="6"/>
        <end position="27"/>
    </location>
</feature>
<name>U7DAI3_9BACT</name>
<dbReference type="STRING" id="1313304.CALK_0869"/>
<evidence type="ECO:0000313" key="2">
    <source>
        <dbReference type="EMBL" id="ERP32142.1"/>
    </source>
</evidence>
<accession>U7DAI3</accession>
<keyword evidence="1" id="KW-1133">Transmembrane helix</keyword>
<keyword evidence="1" id="KW-0812">Transmembrane</keyword>
<sequence>MELTPAGLLFMSVSWLSIILLTIYCFMKTLSEDTEKIVGTLEVEADIDAEEHDK</sequence>
<gene>
    <name evidence="2" type="ORF">CALK_0869</name>
</gene>
<reference evidence="2 3" key="1">
    <citation type="journal article" date="2013" name="Environ. Microbiol.">
        <title>Genome analysis of Chitinivibrio alkaliphilus gen. nov., sp. nov., a novel extremely haloalkaliphilic anaerobic chitinolytic bacterium from the candidate phylum Termite Group 3.</title>
        <authorList>
            <person name="Sorokin D.Y."/>
            <person name="Gumerov V.M."/>
            <person name="Rakitin A.L."/>
            <person name="Beletsky A.V."/>
            <person name="Damste J.S."/>
            <person name="Muyzer G."/>
            <person name="Mardanov A.V."/>
            <person name="Ravin N.V."/>
        </authorList>
    </citation>
    <scope>NUCLEOTIDE SEQUENCE [LARGE SCALE GENOMIC DNA]</scope>
    <source>
        <strain evidence="2 3">ACht1</strain>
    </source>
</reference>
<proteinExistence type="predicted"/>
<organism evidence="2 3">
    <name type="scientific">Chitinivibrio alkaliphilus ACht1</name>
    <dbReference type="NCBI Taxonomy" id="1313304"/>
    <lineage>
        <taxon>Bacteria</taxon>
        <taxon>Pseudomonadati</taxon>
        <taxon>Fibrobacterota</taxon>
        <taxon>Chitinivibrionia</taxon>
        <taxon>Chitinivibrionales</taxon>
        <taxon>Chitinivibrionaceae</taxon>
        <taxon>Chitinivibrio</taxon>
    </lineage>
</organism>
<comment type="caution">
    <text evidence="2">The sequence shown here is derived from an EMBL/GenBank/DDBJ whole genome shotgun (WGS) entry which is preliminary data.</text>
</comment>
<protein>
    <submittedName>
        <fullName evidence="2">Uncharacterized protein</fullName>
    </submittedName>
</protein>
<dbReference type="AlphaFoldDB" id="U7DAI3"/>
<evidence type="ECO:0000256" key="1">
    <source>
        <dbReference type="SAM" id="Phobius"/>
    </source>
</evidence>
<evidence type="ECO:0000313" key="3">
    <source>
        <dbReference type="Proteomes" id="UP000017148"/>
    </source>
</evidence>
<dbReference type="EMBL" id="ASJR01000006">
    <property type="protein sequence ID" value="ERP32142.1"/>
    <property type="molecule type" value="Genomic_DNA"/>
</dbReference>
<keyword evidence="3" id="KW-1185">Reference proteome</keyword>
<dbReference type="RefSeq" id="WP_022636373.1">
    <property type="nucleotide sequence ID" value="NZ_ASJR01000006.1"/>
</dbReference>
<keyword evidence="1" id="KW-0472">Membrane</keyword>